<feature type="transmembrane region" description="Helical" evidence="7">
    <location>
        <begin position="476"/>
        <end position="495"/>
    </location>
</feature>
<dbReference type="PANTHER" id="PTHR45649:SF16">
    <property type="entry name" value="7-KETO 8-AMINOPELARGONIC ACID TRANSPORTER"/>
    <property type="match status" value="1"/>
</dbReference>
<comment type="subcellular location">
    <subcellularLocation>
        <location evidence="1">Membrane</location>
        <topology evidence="1">Multi-pass membrane protein</topology>
    </subcellularLocation>
</comment>
<gene>
    <name evidence="8" type="ORF">PV08_02791</name>
</gene>
<organism evidence="8 9">
    <name type="scientific">Exophiala spinifera</name>
    <dbReference type="NCBI Taxonomy" id="91928"/>
    <lineage>
        <taxon>Eukaryota</taxon>
        <taxon>Fungi</taxon>
        <taxon>Dikarya</taxon>
        <taxon>Ascomycota</taxon>
        <taxon>Pezizomycotina</taxon>
        <taxon>Eurotiomycetes</taxon>
        <taxon>Chaetothyriomycetidae</taxon>
        <taxon>Chaetothyriales</taxon>
        <taxon>Herpotrichiellaceae</taxon>
        <taxon>Exophiala</taxon>
    </lineage>
</organism>
<evidence type="ECO:0000256" key="4">
    <source>
        <dbReference type="ARBA" id="ARBA00022989"/>
    </source>
</evidence>
<evidence type="ECO:0000313" key="8">
    <source>
        <dbReference type="EMBL" id="KIW18503.1"/>
    </source>
</evidence>
<feature type="transmembrane region" description="Helical" evidence="7">
    <location>
        <begin position="372"/>
        <end position="394"/>
    </location>
</feature>
<proteinExistence type="predicted"/>
<dbReference type="VEuPathDB" id="FungiDB:PV08_02791"/>
<feature type="transmembrane region" description="Helical" evidence="7">
    <location>
        <begin position="37"/>
        <end position="59"/>
    </location>
</feature>
<feature type="transmembrane region" description="Helical" evidence="7">
    <location>
        <begin position="188"/>
        <end position="210"/>
    </location>
</feature>
<feature type="transmembrane region" description="Helical" evidence="7">
    <location>
        <begin position="139"/>
        <end position="157"/>
    </location>
</feature>
<feature type="transmembrane region" description="Helical" evidence="7">
    <location>
        <begin position="164"/>
        <end position="182"/>
    </location>
</feature>
<dbReference type="RefSeq" id="XP_016238719.1">
    <property type="nucleotide sequence ID" value="XM_016377149.1"/>
</dbReference>
<evidence type="ECO:0000313" key="9">
    <source>
        <dbReference type="Proteomes" id="UP000053328"/>
    </source>
</evidence>
<feature type="region of interest" description="Disordered" evidence="6">
    <location>
        <begin position="1"/>
        <end position="27"/>
    </location>
</feature>
<protein>
    <recommendedName>
        <fullName evidence="10">Choline transport protein</fullName>
    </recommendedName>
</protein>
<evidence type="ECO:0000256" key="7">
    <source>
        <dbReference type="SAM" id="Phobius"/>
    </source>
</evidence>
<evidence type="ECO:0000256" key="5">
    <source>
        <dbReference type="ARBA" id="ARBA00023136"/>
    </source>
</evidence>
<accession>A0A0D2BHX0</accession>
<dbReference type="AlphaFoldDB" id="A0A0D2BHX0"/>
<keyword evidence="5 7" id="KW-0472">Membrane</keyword>
<sequence length="509" mass="55813">MGTAVKNALDKPRPESLVAEESPATSEGHMRRMDVTFSLWSTLGLVYSVTATPIAIGAYLSFSLVLGGSPFYLYGYIFAVTFNIVLCVALAEVSSLYPHPSGHIYWVGKLSPEKWSLFLSYWTGAFTSAAWFFWTSGTYLLTAQILSAAIQVLYPTVTPAAWHVVLMAWAQALVSVAWNIPFFKTWPYALKTMIFITNAGALFIAISLLVRANPKQSARSVFVDVANTSGWTSNGVVFFLGLLPGATSINGFDSAAHMVEEMPDPVRQVPQVMVGNALLSGFLGLPMIIVLCFCITNLDNLLAPVGGVTLIQLFNDSLDSEPLFIVCSLFCILATVIAATACTTTCSRVWWSFAEHQGLPFSSWFAVIHRTKLWTVPVNATLTTMVLSCLIILLNLGPSFVLGALFTAADVCFYMSYFITLGCFLHRKWSQGVPAHYFDLRFLSNTVAITGAVWAVFVSVWLVFPYYRPVTSGNMNYAVAIIGTVVAIFTVDWLVRARKSYLIPSPILL</sequence>
<reference evidence="8 9" key="1">
    <citation type="submission" date="2015-01" db="EMBL/GenBank/DDBJ databases">
        <title>The Genome Sequence of Exophiala spinifera CBS89968.</title>
        <authorList>
            <consortium name="The Broad Institute Genomics Platform"/>
            <person name="Cuomo C."/>
            <person name="de Hoog S."/>
            <person name="Gorbushina A."/>
            <person name="Stielow B."/>
            <person name="Teixiera M."/>
            <person name="Abouelleil A."/>
            <person name="Chapman S.B."/>
            <person name="Priest M."/>
            <person name="Young S.K."/>
            <person name="Wortman J."/>
            <person name="Nusbaum C."/>
            <person name="Birren B."/>
        </authorList>
    </citation>
    <scope>NUCLEOTIDE SEQUENCE [LARGE SCALE GENOMIC DNA]</scope>
    <source>
        <strain evidence="8 9">CBS 89968</strain>
    </source>
</reference>
<dbReference type="PIRSF" id="PIRSF006060">
    <property type="entry name" value="AA_transporter"/>
    <property type="match status" value="1"/>
</dbReference>
<evidence type="ECO:0008006" key="10">
    <source>
        <dbReference type="Google" id="ProtNLM"/>
    </source>
</evidence>
<dbReference type="GeneID" id="27329874"/>
<dbReference type="PANTHER" id="PTHR45649">
    <property type="entry name" value="AMINO-ACID PERMEASE BAT1"/>
    <property type="match status" value="1"/>
</dbReference>
<evidence type="ECO:0000256" key="1">
    <source>
        <dbReference type="ARBA" id="ARBA00004141"/>
    </source>
</evidence>
<evidence type="ECO:0000256" key="2">
    <source>
        <dbReference type="ARBA" id="ARBA00022448"/>
    </source>
</evidence>
<feature type="transmembrane region" description="Helical" evidence="7">
    <location>
        <begin position="277"/>
        <end position="298"/>
    </location>
</feature>
<dbReference type="Pfam" id="PF13520">
    <property type="entry name" value="AA_permease_2"/>
    <property type="match status" value="1"/>
</dbReference>
<feature type="transmembrane region" description="Helical" evidence="7">
    <location>
        <begin position="323"/>
        <end position="351"/>
    </location>
</feature>
<feature type="transmembrane region" description="Helical" evidence="7">
    <location>
        <begin position="400"/>
        <end position="425"/>
    </location>
</feature>
<dbReference type="InterPro" id="IPR002293">
    <property type="entry name" value="AA/rel_permease1"/>
</dbReference>
<dbReference type="EMBL" id="KN847493">
    <property type="protein sequence ID" value="KIW18503.1"/>
    <property type="molecule type" value="Genomic_DNA"/>
</dbReference>
<keyword evidence="3 7" id="KW-0812">Transmembrane</keyword>
<keyword evidence="2" id="KW-0813">Transport</keyword>
<dbReference type="OrthoDB" id="2417308at2759"/>
<evidence type="ECO:0000256" key="3">
    <source>
        <dbReference type="ARBA" id="ARBA00022692"/>
    </source>
</evidence>
<dbReference type="GO" id="GO:0016020">
    <property type="term" value="C:membrane"/>
    <property type="evidence" value="ECO:0007669"/>
    <property type="project" value="UniProtKB-SubCell"/>
</dbReference>
<feature type="transmembrane region" description="Helical" evidence="7">
    <location>
        <begin position="446"/>
        <end position="464"/>
    </location>
</feature>
<name>A0A0D2BHX0_9EURO</name>
<dbReference type="HOGENOM" id="CLU_004495_2_3_1"/>
<keyword evidence="4 7" id="KW-1133">Transmembrane helix</keyword>
<dbReference type="Gene3D" id="1.20.1740.10">
    <property type="entry name" value="Amino acid/polyamine transporter I"/>
    <property type="match status" value="1"/>
</dbReference>
<keyword evidence="9" id="KW-1185">Reference proteome</keyword>
<dbReference type="GO" id="GO:0022857">
    <property type="term" value="F:transmembrane transporter activity"/>
    <property type="evidence" value="ECO:0007669"/>
    <property type="project" value="InterPro"/>
</dbReference>
<feature type="transmembrane region" description="Helical" evidence="7">
    <location>
        <begin position="71"/>
        <end position="94"/>
    </location>
</feature>
<evidence type="ECO:0000256" key="6">
    <source>
        <dbReference type="SAM" id="MobiDB-lite"/>
    </source>
</evidence>
<dbReference type="Proteomes" id="UP000053328">
    <property type="component" value="Unassembled WGS sequence"/>
</dbReference>